<organism evidence="1 2">
    <name type="scientific">Paenibacillus bovis</name>
    <dbReference type="NCBI Taxonomy" id="1616788"/>
    <lineage>
        <taxon>Bacteria</taxon>
        <taxon>Bacillati</taxon>
        <taxon>Bacillota</taxon>
        <taxon>Bacilli</taxon>
        <taxon>Bacillales</taxon>
        <taxon>Paenibacillaceae</taxon>
        <taxon>Paenibacillus</taxon>
    </lineage>
</organism>
<name>A0A172ZF73_9BACL</name>
<dbReference type="RefSeq" id="WP_060534045.1">
    <property type="nucleotide sequence ID" value="NZ_CP013023.1"/>
</dbReference>
<dbReference type="AlphaFoldDB" id="A0A172ZF73"/>
<gene>
    <name evidence="1" type="ORF">AR543_10020</name>
</gene>
<evidence type="ECO:0000313" key="2">
    <source>
        <dbReference type="Proteomes" id="UP000078148"/>
    </source>
</evidence>
<evidence type="ECO:0000313" key="1">
    <source>
        <dbReference type="EMBL" id="ANF96304.1"/>
    </source>
</evidence>
<accession>A0A172ZF73</accession>
<proteinExistence type="predicted"/>
<protein>
    <submittedName>
        <fullName evidence="1">Uncharacterized protein</fullName>
    </submittedName>
</protein>
<reference evidence="2" key="1">
    <citation type="submission" date="2015-10" db="EMBL/GenBank/DDBJ databases">
        <title>Genome of Paenibacillus bovis sp. nov.</title>
        <authorList>
            <person name="Wu Z."/>
            <person name="Gao C."/>
            <person name="Liu Z."/>
            <person name="Zheng H."/>
        </authorList>
    </citation>
    <scope>NUCLEOTIDE SEQUENCE [LARGE SCALE GENOMIC DNA]</scope>
    <source>
        <strain evidence="2">BD3526</strain>
    </source>
</reference>
<keyword evidence="2" id="KW-1185">Reference proteome</keyword>
<sequence>MGVVKEKGDVFERENNLLPFDHRTPKKTEAPLMAINQAAVLLREKGSSKQKVKRPVYRKK</sequence>
<dbReference type="Proteomes" id="UP000078148">
    <property type="component" value="Chromosome"/>
</dbReference>
<reference evidence="1 2" key="2">
    <citation type="journal article" date="2016" name="Int. J. Syst. Evol. Microbiol.">
        <title>Paenibacillus bovis sp. nov., isolated from raw yak (Bos grunniens) milk.</title>
        <authorList>
            <person name="Gao C."/>
            <person name="Han J."/>
            <person name="Liu Z."/>
            <person name="Xu X."/>
            <person name="Hang F."/>
            <person name="Wu Z."/>
        </authorList>
    </citation>
    <scope>NUCLEOTIDE SEQUENCE [LARGE SCALE GENOMIC DNA]</scope>
    <source>
        <strain evidence="1 2">BD3526</strain>
    </source>
</reference>
<dbReference type="KEGG" id="pbv:AR543_10020"/>
<dbReference type="EMBL" id="CP013023">
    <property type="protein sequence ID" value="ANF96304.1"/>
    <property type="molecule type" value="Genomic_DNA"/>
</dbReference>